<protein>
    <submittedName>
        <fullName evidence="1">Uncharacterized protein</fullName>
    </submittedName>
</protein>
<dbReference type="EMBL" id="CASHSV030000823">
    <property type="protein sequence ID" value="CAJ2677198.1"/>
    <property type="molecule type" value="Genomic_DNA"/>
</dbReference>
<evidence type="ECO:0000313" key="2">
    <source>
        <dbReference type="Proteomes" id="UP001177021"/>
    </source>
</evidence>
<proteinExistence type="predicted"/>
<evidence type="ECO:0000313" key="1">
    <source>
        <dbReference type="EMBL" id="CAJ2677198.1"/>
    </source>
</evidence>
<reference evidence="1" key="1">
    <citation type="submission" date="2023-10" db="EMBL/GenBank/DDBJ databases">
        <authorList>
            <person name="Rodriguez Cubillos JULIANA M."/>
            <person name="De Vega J."/>
        </authorList>
    </citation>
    <scope>NUCLEOTIDE SEQUENCE</scope>
</reference>
<sequence length="932" mass="104840">MVNKSFLQFIAILCLLIQEHILCDEGFNTQIMASEAEALLEFKEGLKYPSSNLLSSWTLGKDCCNWKGVGCNTTTGHVISLNLHCFNSLDKLQGHLSSSLLKLPYLSYLNLGGNDFMQSRVPSFLGTMQNLKHLDLSHANFKGSLFDNLGNLSLLESLDLSGNGFYVNNMKWLSGLSSLKTLDLSGVDLSNCQNDWFHDISIILPSLQTLRLSCFRLYKLPTSPPPKVNLDSLVTLDLSINYFETIPDWLFENCHHLQYLNLSTNTLQGPIPYSIERMTSLVTLDLSHNILNGSIPDSIGMLSSLVSLDLSYNKLNGSIPSTLGQVHGQNSLKVLRLSNNQLNGSLERNIRQLSKLVVLDLAQNNLEGNISDVHLANFSNLKVLDLSYNHVTFNMSKNWVPPFQLETIGLAKCQLGPQFPVWIQTQKNFSHIDISKASISDTVPNWFWNLSPNVEYMDISYNELRRCGHDFSQKLKLKTLDLSHNNFSCPLPRLSPNSRTLDLSNNLFYGTISHVCEILLDNNSLETLDLSFNNLSGVIPNCWTNGTNMIILNLAENNFIGSIPDSFGSLIYLHMLLMYNNNLSGNIPNTLTNCTVMTLLDLQSNRFSGPIPSWIGTNLQILEVLLLRRNSFDENIPISLCLLKSLHILDLSENKLTGGIPRCVFPAMATQESVNEKSYMEFLTIKESLLIYLSRSKNPFLLTLKGIRFSLSGGLVRRLKIIDLSSNYLTQGIPIEMTKLFELQSLNLSNNQLGGSIPSNISELQNLESLDLSRNQLSCDIPTSMVDMNFLEILNLSYNSVSGEIPQGKQFDTFYNDSYQGNPRLCGYPLTKACPDSGNISLEDAYCRENEGKIEHENDDYHEENGINPLYITMAAGFFTGFWAFWGSLIFVASWRHAYFRFLSNMNDRIYVIVVVAYNKLQRKLHAQEPPM</sequence>
<gene>
    <name evidence="1" type="ORF">MILVUS5_LOCUS39758</name>
</gene>
<accession>A0ACB0M9M5</accession>
<comment type="caution">
    <text evidence="1">The sequence shown here is derived from an EMBL/GenBank/DDBJ whole genome shotgun (WGS) entry which is preliminary data.</text>
</comment>
<keyword evidence="2" id="KW-1185">Reference proteome</keyword>
<dbReference type="Proteomes" id="UP001177021">
    <property type="component" value="Unassembled WGS sequence"/>
</dbReference>
<name>A0ACB0M9M5_TRIPR</name>
<organism evidence="1 2">
    <name type="scientific">Trifolium pratense</name>
    <name type="common">Red clover</name>
    <dbReference type="NCBI Taxonomy" id="57577"/>
    <lineage>
        <taxon>Eukaryota</taxon>
        <taxon>Viridiplantae</taxon>
        <taxon>Streptophyta</taxon>
        <taxon>Embryophyta</taxon>
        <taxon>Tracheophyta</taxon>
        <taxon>Spermatophyta</taxon>
        <taxon>Magnoliopsida</taxon>
        <taxon>eudicotyledons</taxon>
        <taxon>Gunneridae</taxon>
        <taxon>Pentapetalae</taxon>
        <taxon>rosids</taxon>
        <taxon>fabids</taxon>
        <taxon>Fabales</taxon>
        <taxon>Fabaceae</taxon>
        <taxon>Papilionoideae</taxon>
        <taxon>50 kb inversion clade</taxon>
        <taxon>NPAAA clade</taxon>
        <taxon>Hologalegina</taxon>
        <taxon>IRL clade</taxon>
        <taxon>Trifolieae</taxon>
        <taxon>Trifolium</taxon>
    </lineage>
</organism>